<gene>
    <name evidence="2" type="ORF">DPMN_079193</name>
</gene>
<evidence type="ECO:0000313" key="3">
    <source>
        <dbReference type="Proteomes" id="UP000828390"/>
    </source>
</evidence>
<dbReference type="AlphaFoldDB" id="A0A9D3YRV0"/>
<accession>A0A9D3YRV0</accession>
<reference evidence="2" key="2">
    <citation type="submission" date="2020-11" db="EMBL/GenBank/DDBJ databases">
        <authorList>
            <person name="McCartney M.A."/>
            <person name="Auch B."/>
            <person name="Kono T."/>
            <person name="Mallez S."/>
            <person name="Becker A."/>
            <person name="Gohl D.M."/>
            <person name="Silverstein K.A.T."/>
            <person name="Koren S."/>
            <person name="Bechman K.B."/>
            <person name="Herman A."/>
            <person name="Abrahante J.E."/>
            <person name="Garbe J."/>
        </authorList>
    </citation>
    <scope>NUCLEOTIDE SEQUENCE</scope>
    <source>
        <strain evidence="2">Duluth1</strain>
        <tissue evidence="2">Whole animal</tissue>
    </source>
</reference>
<protein>
    <submittedName>
        <fullName evidence="2">Uncharacterized protein</fullName>
    </submittedName>
</protein>
<feature type="compositionally biased region" description="Basic and acidic residues" evidence="1">
    <location>
        <begin position="39"/>
        <end position="57"/>
    </location>
</feature>
<evidence type="ECO:0000313" key="2">
    <source>
        <dbReference type="EMBL" id="KAH3704138.1"/>
    </source>
</evidence>
<proteinExistence type="predicted"/>
<dbReference type="EMBL" id="JAIWYP010000015">
    <property type="protein sequence ID" value="KAH3704138.1"/>
    <property type="molecule type" value="Genomic_DNA"/>
</dbReference>
<reference evidence="2" key="1">
    <citation type="journal article" date="2019" name="bioRxiv">
        <title>The Genome of the Zebra Mussel, Dreissena polymorpha: A Resource for Invasive Species Research.</title>
        <authorList>
            <person name="McCartney M.A."/>
            <person name="Auch B."/>
            <person name="Kono T."/>
            <person name="Mallez S."/>
            <person name="Zhang Y."/>
            <person name="Obille A."/>
            <person name="Becker A."/>
            <person name="Abrahante J.E."/>
            <person name="Garbe J."/>
            <person name="Badalamenti J.P."/>
            <person name="Herman A."/>
            <person name="Mangelson H."/>
            <person name="Liachko I."/>
            <person name="Sullivan S."/>
            <person name="Sone E.D."/>
            <person name="Koren S."/>
            <person name="Silverstein K.A.T."/>
            <person name="Beckman K.B."/>
            <person name="Gohl D.M."/>
        </authorList>
    </citation>
    <scope>NUCLEOTIDE SEQUENCE</scope>
    <source>
        <strain evidence="2">Duluth1</strain>
        <tissue evidence="2">Whole animal</tissue>
    </source>
</reference>
<name>A0A9D3YRV0_DREPO</name>
<keyword evidence="3" id="KW-1185">Reference proteome</keyword>
<sequence length="101" mass="11657">MKCDFYRDLDRDIIGTNLLTRFHKDRTKKCGLKSVYKPNVDDGRTDGRRAKTDHKSSPEQSGELTKKNNINFRKICVSTFQKHSCNLTYTITQTPIVTCIT</sequence>
<organism evidence="2 3">
    <name type="scientific">Dreissena polymorpha</name>
    <name type="common">Zebra mussel</name>
    <name type="synonym">Mytilus polymorpha</name>
    <dbReference type="NCBI Taxonomy" id="45954"/>
    <lineage>
        <taxon>Eukaryota</taxon>
        <taxon>Metazoa</taxon>
        <taxon>Spiralia</taxon>
        <taxon>Lophotrochozoa</taxon>
        <taxon>Mollusca</taxon>
        <taxon>Bivalvia</taxon>
        <taxon>Autobranchia</taxon>
        <taxon>Heteroconchia</taxon>
        <taxon>Euheterodonta</taxon>
        <taxon>Imparidentia</taxon>
        <taxon>Neoheterodontei</taxon>
        <taxon>Myida</taxon>
        <taxon>Dreissenoidea</taxon>
        <taxon>Dreissenidae</taxon>
        <taxon>Dreissena</taxon>
    </lineage>
</organism>
<dbReference type="Proteomes" id="UP000828390">
    <property type="component" value="Unassembled WGS sequence"/>
</dbReference>
<feature type="region of interest" description="Disordered" evidence="1">
    <location>
        <begin position="39"/>
        <end position="66"/>
    </location>
</feature>
<comment type="caution">
    <text evidence="2">The sequence shown here is derived from an EMBL/GenBank/DDBJ whole genome shotgun (WGS) entry which is preliminary data.</text>
</comment>
<evidence type="ECO:0000256" key="1">
    <source>
        <dbReference type="SAM" id="MobiDB-lite"/>
    </source>
</evidence>